<accession>L1IAM6</accession>
<keyword evidence="3" id="KW-1185">Reference proteome</keyword>
<dbReference type="HOGENOM" id="CLU_1216737_0_0_1"/>
<dbReference type="EMBL" id="JH993162">
    <property type="protein sequence ID" value="EKX32969.1"/>
    <property type="molecule type" value="Genomic_DNA"/>
</dbReference>
<sequence>MALKGTAIIDGQHRMRAAAEVLSKNDLFFDLSVVVDLISVSSLKEVEALSDFSSQKEKVDQTSARACINISNTFVVHNKQTNKKARTHKKMSSQVVRSHESLHNLYFCVHVEDEWRKENGFQVWEIQAWNSHGFPIRGKQWIEHHSLPDQQRGSFKFCRKPGKSSRLVDDTATPLWAPHSWSQARFSEHFLTISGDARGRLKIFQYLMLEEEQKQVLQAHQKLWNAKS</sequence>
<reference evidence="2" key="3">
    <citation type="submission" date="2016-03" db="UniProtKB">
        <authorList>
            <consortium name="EnsemblProtists"/>
        </authorList>
    </citation>
    <scope>IDENTIFICATION</scope>
</reference>
<dbReference type="RefSeq" id="XP_005819949.1">
    <property type="nucleotide sequence ID" value="XM_005819892.1"/>
</dbReference>
<organism evidence="1">
    <name type="scientific">Guillardia theta (strain CCMP2712)</name>
    <name type="common">Cryptophyte</name>
    <dbReference type="NCBI Taxonomy" id="905079"/>
    <lineage>
        <taxon>Eukaryota</taxon>
        <taxon>Cryptophyceae</taxon>
        <taxon>Pyrenomonadales</taxon>
        <taxon>Geminigeraceae</taxon>
        <taxon>Guillardia</taxon>
    </lineage>
</organism>
<evidence type="ECO:0000313" key="1">
    <source>
        <dbReference type="EMBL" id="EKX32969.1"/>
    </source>
</evidence>
<name>L1IAM6_GUITC</name>
<dbReference type="GeneID" id="17289703"/>
<dbReference type="PaxDb" id="55529-EKX32969"/>
<dbReference type="EnsemblProtists" id="EKX32969">
    <property type="protein sequence ID" value="EKX32969"/>
    <property type="gene ID" value="GUITHDRAFT_120847"/>
</dbReference>
<reference evidence="1 3" key="1">
    <citation type="journal article" date="2012" name="Nature">
        <title>Algal genomes reveal evolutionary mosaicism and the fate of nucleomorphs.</title>
        <authorList>
            <consortium name="DOE Joint Genome Institute"/>
            <person name="Curtis B.A."/>
            <person name="Tanifuji G."/>
            <person name="Burki F."/>
            <person name="Gruber A."/>
            <person name="Irimia M."/>
            <person name="Maruyama S."/>
            <person name="Arias M.C."/>
            <person name="Ball S.G."/>
            <person name="Gile G.H."/>
            <person name="Hirakawa Y."/>
            <person name="Hopkins J.F."/>
            <person name="Kuo A."/>
            <person name="Rensing S.A."/>
            <person name="Schmutz J."/>
            <person name="Symeonidi A."/>
            <person name="Elias M."/>
            <person name="Eveleigh R.J."/>
            <person name="Herman E.K."/>
            <person name="Klute M.J."/>
            <person name="Nakayama T."/>
            <person name="Obornik M."/>
            <person name="Reyes-Prieto A."/>
            <person name="Armbrust E.V."/>
            <person name="Aves S.J."/>
            <person name="Beiko R.G."/>
            <person name="Coutinho P."/>
            <person name="Dacks J.B."/>
            <person name="Durnford D.G."/>
            <person name="Fast N.M."/>
            <person name="Green B.R."/>
            <person name="Grisdale C.J."/>
            <person name="Hempel F."/>
            <person name="Henrissat B."/>
            <person name="Hoppner M.P."/>
            <person name="Ishida K."/>
            <person name="Kim E."/>
            <person name="Koreny L."/>
            <person name="Kroth P.G."/>
            <person name="Liu Y."/>
            <person name="Malik S.B."/>
            <person name="Maier U.G."/>
            <person name="McRose D."/>
            <person name="Mock T."/>
            <person name="Neilson J.A."/>
            <person name="Onodera N.T."/>
            <person name="Poole A.M."/>
            <person name="Pritham E.J."/>
            <person name="Richards T.A."/>
            <person name="Rocap G."/>
            <person name="Roy S.W."/>
            <person name="Sarai C."/>
            <person name="Schaack S."/>
            <person name="Shirato S."/>
            <person name="Slamovits C.H."/>
            <person name="Spencer D.F."/>
            <person name="Suzuki S."/>
            <person name="Worden A.Z."/>
            <person name="Zauner S."/>
            <person name="Barry K."/>
            <person name="Bell C."/>
            <person name="Bharti A.K."/>
            <person name="Crow J.A."/>
            <person name="Grimwood J."/>
            <person name="Kramer R."/>
            <person name="Lindquist E."/>
            <person name="Lucas S."/>
            <person name="Salamov A."/>
            <person name="McFadden G.I."/>
            <person name="Lane C.E."/>
            <person name="Keeling P.J."/>
            <person name="Gray M.W."/>
            <person name="Grigoriev I.V."/>
            <person name="Archibald J.M."/>
        </authorList>
    </citation>
    <scope>NUCLEOTIDE SEQUENCE</scope>
    <source>
        <strain evidence="1 3">CCMP2712</strain>
    </source>
</reference>
<gene>
    <name evidence="1" type="ORF">GUITHDRAFT_120847</name>
</gene>
<dbReference type="KEGG" id="gtt:GUITHDRAFT_120847"/>
<protein>
    <submittedName>
        <fullName evidence="1 2">Uncharacterized protein</fullName>
    </submittedName>
</protein>
<dbReference type="Proteomes" id="UP000011087">
    <property type="component" value="Unassembled WGS sequence"/>
</dbReference>
<reference evidence="3" key="2">
    <citation type="submission" date="2012-11" db="EMBL/GenBank/DDBJ databases">
        <authorList>
            <person name="Kuo A."/>
            <person name="Curtis B.A."/>
            <person name="Tanifuji G."/>
            <person name="Burki F."/>
            <person name="Gruber A."/>
            <person name="Irimia M."/>
            <person name="Maruyama S."/>
            <person name="Arias M.C."/>
            <person name="Ball S.G."/>
            <person name="Gile G.H."/>
            <person name="Hirakawa Y."/>
            <person name="Hopkins J.F."/>
            <person name="Rensing S.A."/>
            <person name="Schmutz J."/>
            <person name="Symeonidi A."/>
            <person name="Elias M."/>
            <person name="Eveleigh R.J."/>
            <person name="Herman E.K."/>
            <person name="Klute M.J."/>
            <person name="Nakayama T."/>
            <person name="Obornik M."/>
            <person name="Reyes-Prieto A."/>
            <person name="Armbrust E.V."/>
            <person name="Aves S.J."/>
            <person name="Beiko R.G."/>
            <person name="Coutinho P."/>
            <person name="Dacks J.B."/>
            <person name="Durnford D.G."/>
            <person name="Fast N.M."/>
            <person name="Green B.R."/>
            <person name="Grisdale C."/>
            <person name="Hempe F."/>
            <person name="Henrissat B."/>
            <person name="Hoppner M.P."/>
            <person name="Ishida K.-I."/>
            <person name="Kim E."/>
            <person name="Koreny L."/>
            <person name="Kroth P.G."/>
            <person name="Liu Y."/>
            <person name="Malik S.-B."/>
            <person name="Maier U.G."/>
            <person name="McRose D."/>
            <person name="Mock T."/>
            <person name="Neilson J.A."/>
            <person name="Onodera N.T."/>
            <person name="Poole A.M."/>
            <person name="Pritham E.J."/>
            <person name="Richards T.A."/>
            <person name="Rocap G."/>
            <person name="Roy S.W."/>
            <person name="Sarai C."/>
            <person name="Schaack S."/>
            <person name="Shirato S."/>
            <person name="Slamovits C.H."/>
            <person name="Spencer D.F."/>
            <person name="Suzuki S."/>
            <person name="Worden A.Z."/>
            <person name="Zauner S."/>
            <person name="Barry K."/>
            <person name="Bell C."/>
            <person name="Bharti A.K."/>
            <person name="Crow J.A."/>
            <person name="Grimwood J."/>
            <person name="Kramer R."/>
            <person name="Lindquist E."/>
            <person name="Lucas S."/>
            <person name="Salamov A."/>
            <person name="McFadden G.I."/>
            <person name="Lane C.E."/>
            <person name="Keeling P.J."/>
            <person name="Gray M.W."/>
            <person name="Grigoriev I.V."/>
            <person name="Archibald J.M."/>
        </authorList>
    </citation>
    <scope>NUCLEOTIDE SEQUENCE</scope>
    <source>
        <strain evidence="3">CCMP2712</strain>
    </source>
</reference>
<evidence type="ECO:0000313" key="3">
    <source>
        <dbReference type="Proteomes" id="UP000011087"/>
    </source>
</evidence>
<dbReference type="AlphaFoldDB" id="L1IAM6"/>
<evidence type="ECO:0000313" key="2">
    <source>
        <dbReference type="EnsemblProtists" id="EKX32969"/>
    </source>
</evidence>
<proteinExistence type="predicted"/>